<keyword evidence="1" id="KW-0812">Transmembrane</keyword>
<dbReference type="Pfam" id="PF00805">
    <property type="entry name" value="Pentapeptide"/>
    <property type="match status" value="1"/>
</dbReference>
<proteinExistence type="predicted"/>
<gene>
    <name evidence="2" type="ORF">EZJ19_09675</name>
</gene>
<keyword evidence="3" id="KW-1185">Reference proteome</keyword>
<comment type="caution">
    <text evidence="2">The sequence shown here is derived from an EMBL/GenBank/DDBJ whole genome shotgun (WGS) entry which is preliminary data.</text>
</comment>
<dbReference type="AlphaFoldDB" id="A0A4R1BAD3"/>
<keyword evidence="1" id="KW-0472">Membrane</keyword>
<dbReference type="SUPFAM" id="SSF141571">
    <property type="entry name" value="Pentapeptide repeat-like"/>
    <property type="match status" value="1"/>
</dbReference>
<dbReference type="InterPro" id="IPR051082">
    <property type="entry name" value="Pentapeptide-BTB/POZ_domain"/>
</dbReference>
<feature type="transmembrane region" description="Helical" evidence="1">
    <location>
        <begin position="172"/>
        <end position="193"/>
    </location>
</feature>
<dbReference type="EMBL" id="SJZB01000035">
    <property type="protein sequence ID" value="TCJ13915.1"/>
    <property type="molecule type" value="Genomic_DNA"/>
</dbReference>
<evidence type="ECO:0000256" key="1">
    <source>
        <dbReference type="SAM" id="Phobius"/>
    </source>
</evidence>
<dbReference type="Gene3D" id="2.160.20.80">
    <property type="entry name" value="E3 ubiquitin-protein ligase SopA"/>
    <property type="match status" value="1"/>
</dbReference>
<dbReference type="InterPro" id="IPR001646">
    <property type="entry name" value="5peptide_repeat"/>
</dbReference>
<accession>A0A4R1BAD3</accession>
<name>A0A4R1BAD3_9PROT</name>
<dbReference type="PANTHER" id="PTHR14136">
    <property type="entry name" value="BTB_POZ DOMAIN-CONTAINING PROTEIN KCTD9"/>
    <property type="match status" value="1"/>
</dbReference>
<dbReference type="PANTHER" id="PTHR14136:SF17">
    <property type="entry name" value="BTB_POZ DOMAIN-CONTAINING PROTEIN KCTD9"/>
    <property type="match status" value="1"/>
</dbReference>
<feature type="transmembrane region" description="Helical" evidence="1">
    <location>
        <begin position="6"/>
        <end position="22"/>
    </location>
</feature>
<dbReference type="Proteomes" id="UP000295443">
    <property type="component" value="Unassembled WGS sequence"/>
</dbReference>
<protein>
    <submittedName>
        <fullName evidence="2">Pentapeptide repeat-containing protein</fullName>
    </submittedName>
</protein>
<sequence>MSTLSLSVISVVSSILLLWWIFKPGIPTGLFLCRQPVEWSPSSNWSPRPMTQHLWYVRSKGTVSGPFPAPQIRQAFSVGELDLRDAVSLDGEHWLSLMDAGLLEVRPGKAASAETDEDWRQEREKARLRWLNDSVEDRATSAPPDAGVDDKLRRHEAEIRSMLMAERNKRPAFAAGLASVLILLLVGIGVWMGQSRESGIQTSLATKVRDCAQPPGEGVAWAGCVKNDSQLAGAVLRNANLAKVGLERADLSGADLSYANMNGADLRGANLRNAVLRGASLRQADLTGADISGADLDFAVLTDARLEGVRMDATSLQQSTWPDGRVCAPASLGSCQ</sequence>
<evidence type="ECO:0000313" key="2">
    <source>
        <dbReference type="EMBL" id="TCJ13915.1"/>
    </source>
</evidence>
<reference evidence="2 3" key="1">
    <citation type="submission" date="2019-03" db="EMBL/GenBank/DDBJ databases">
        <title>Genome sequence of Thiobacillaceae bacterium LSR1, a sulfur-oxidizing bacterium isolated from freshwater sediment.</title>
        <authorList>
            <person name="Li S."/>
        </authorList>
    </citation>
    <scope>NUCLEOTIDE SEQUENCE [LARGE SCALE GENOMIC DNA]</scope>
    <source>
        <strain evidence="2 3">LSR1</strain>
    </source>
</reference>
<organism evidence="2 3">
    <name type="scientific">Parasulfuritortus cantonensis</name>
    <dbReference type="NCBI Taxonomy" id="2528202"/>
    <lineage>
        <taxon>Bacteria</taxon>
        <taxon>Pseudomonadati</taxon>
        <taxon>Pseudomonadota</taxon>
        <taxon>Betaproteobacteria</taxon>
        <taxon>Nitrosomonadales</taxon>
        <taxon>Thiobacillaceae</taxon>
        <taxon>Parasulfuritortus</taxon>
    </lineage>
</organism>
<keyword evidence="1" id="KW-1133">Transmembrane helix</keyword>
<evidence type="ECO:0000313" key="3">
    <source>
        <dbReference type="Proteomes" id="UP000295443"/>
    </source>
</evidence>
<dbReference type="OrthoDB" id="8564468at2"/>